<evidence type="ECO:0000313" key="3">
    <source>
        <dbReference type="EMBL" id="GFG37186.1"/>
    </source>
</evidence>
<organism evidence="3 4">
    <name type="scientific">Coptotermes formosanus</name>
    <name type="common">Formosan subterranean termite</name>
    <dbReference type="NCBI Taxonomy" id="36987"/>
    <lineage>
        <taxon>Eukaryota</taxon>
        <taxon>Metazoa</taxon>
        <taxon>Ecdysozoa</taxon>
        <taxon>Arthropoda</taxon>
        <taxon>Hexapoda</taxon>
        <taxon>Insecta</taxon>
        <taxon>Pterygota</taxon>
        <taxon>Neoptera</taxon>
        <taxon>Polyneoptera</taxon>
        <taxon>Dictyoptera</taxon>
        <taxon>Blattodea</taxon>
        <taxon>Blattoidea</taxon>
        <taxon>Termitoidae</taxon>
        <taxon>Rhinotermitidae</taxon>
        <taxon>Coptotermes</taxon>
    </lineage>
</organism>
<dbReference type="SMART" id="SM00367">
    <property type="entry name" value="LRR_CC"/>
    <property type="match status" value="6"/>
</dbReference>
<dbReference type="OrthoDB" id="2153609at2759"/>
<dbReference type="PROSITE" id="PS50181">
    <property type="entry name" value="FBOX"/>
    <property type="match status" value="1"/>
</dbReference>
<dbReference type="Proteomes" id="UP000502823">
    <property type="component" value="Unassembled WGS sequence"/>
</dbReference>
<feature type="non-terminal residue" evidence="3">
    <location>
        <position position="1"/>
    </location>
</feature>
<evidence type="ECO:0000256" key="1">
    <source>
        <dbReference type="ARBA" id="ARBA00022786"/>
    </source>
</evidence>
<dbReference type="InterPro" id="IPR036047">
    <property type="entry name" value="F-box-like_dom_sf"/>
</dbReference>
<dbReference type="InterPro" id="IPR032675">
    <property type="entry name" value="LRR_dom_sf"/>
</dbReference>
<dbReference type="GO" id="GO:0019005">
    <property type="term" value="C:SCF ubiquitin ligase complex"/>
    <property type="evidence" value="ECO:0007669"/>
    <property type="project" value="TreeGrafter"/>
</dbReference>
<evidence type="ECO:0000259" key="2">
    <source>
        <dbReference type="PROSITE" id="PS50181"/>
    </source>
</evidence>
<name>A0A6L2PXC9_COPFO</name>
<dbReference type="Pfam" id="PF12937">
    <property type="entry name" value="F-box-like"/>
    <property type="match status" value="1"/>
</dbReference>
<gene>
    <name evidence="3" type="ORF">Cfor_09319</name>
</gene>
<dbReference type="Gene3D" id="3.80.10.10">
    <property type="entry name" value="Ribonuclease Inhibitor"/>
    <property type="match status" value="3"/>
</dbReference>
<accession>A0A6L2PXC9</accession>
<dbReference type="InterPro" id="IPR006553">
    <property type="entry name" value="Leu-rich_rpt_Cys-con_subtyp"/>
</dbReference>
<reference evidence="4" key="1">
    <citation type="submission" date="2020-01" db="EMBL/GenBank/DDBJ databases">
        <title>Draft genome sequence of the Termite Coptotermes fromosanus.</title>
        <authorList>
            <person name="Itakura S."/>
            <person name="Yosikawa Y."/>
            <person name="Umezawa K."/>
        </authorList>
    </citation>
    <scope>NUCLEOTIDE SEQUENCE [LARGE SCALE GENOMIC DNA]</scope>
</reference>
<dbReference type="FunCoup" id="A0A6L2PXC9">
    <property type="interactions" value="12"/>
</dbReference>
<dbReference type="PANTHER" id="PTHR13318">
    <property type="entry name" value="PARTNER OF PAIRED, ISOFORM B-RELATED"/>
    <property type="match status" value="1"/>
</dbReference>
<dbReference type="SMART" id="SM00256">
    <property type="entry name" value="FBOX"/>
    <property type="match status" value="1"/>
</dbReference>
<dbReference type="SUPFAM" id="SSF52047">
    <property type="entry name" value="RNI-like"/>
    <property type="match status" value="1"/>
</dbReference>
<dbReference type="InParanoid" id="A0A6L2PXC9"/>
<sequence length="546" mass="62498">NYEVWVFCIENNNSSGTYSNILLVDLQFEDAVYPFRVSVYETYNPGSVVRIWAGVKHQERGWLWRLLWEGEPQRVGHTPRVFSPVIQTISFPTELLRLEFDHSHLEYYTELDAVLLVGTRKPIPSPEVQQVHSYNLTPPIRKLTAQILQLNIHNIPPQVDIPNSLRNFLEEELPELLKGTAKVGQVMVSSNKISPSTGTKSFDCLPDETLLKVFGYLSLLSLCRCAQVSRRFHDLATDPLLYMELSLKVYWYCTTATTLRSLSKRCQYLQKLDLSWCGDYGLITSEDLVFFIDECGGHLVHLRLNSCRYVDNCCMIKVAEKCKYLKELGVRGCHKISDLGFQSLTSLRDLEYLDLYRTQIGLGPLKSILKSSLQLKHINVGSCTHISNMDDIAQTLATYNKELISVDFWKTYGLTPVGVRALRKCRKLEEVDLGWCWGFDAPGDSLHSLAAGCPHLRKLFLTALRGITDRDLEPFIEHCPDLEQVDLMGGRGITSDICVKFLTRCTRLRLLDVSFCDQVQDTEVAYWRMAFPHVSVKRSFQRDIMF</sequence>
<keyword evidence="1" id="KW-0833">Ubl conjugation pathway</keyword>
<proteinExistence type="predicted"/>
<keyword evidence="4" id="KW-1185">Reference proteome</keyword>
<dbReference type="EMBL" id="BLKM01006382">
    <property type="protein sequence ID" value="GFG37186.1"/>
    <property type="molecule type" value="Genomic_DNA"/>
</dbReference>
<comment type="caution">
    <text evidence="3">The sequence shown here is derived from an EMBL/GenBank/DDBJ whole genome shotgun (WGS) entry which is preliminary data.</text>
</comment>
<dbReference type="SUPFAM" id="SSF81383">
    <property type="entry name" value="F-box domain"/>
    <property type="match status" value="1"/>
</dbReference>
<dbReference type="Pfam" id="PF25372">
    <property type="entry name" value="DUF7885"/>
    <property type="match status" value="1"/>
</dbReference>
<dbReference type="Gene3D" id="1.20.1280.50">
    <property type="match status" value="1"/>
</dbReference>
<evidence type="ECO:0000313" key="4">
    <source>
        <dbReference type="Proteomes" id="UP000502823"/>
    </source>
</evidence>
<feature type="domain" description="F-box" evidence="2">
    <location>
        <begin position="199"/>
        <end position="245"/>
    </location>
</feature>
<dbReference type="GO" id="GO:0031146">
    <property type="term" value="P:SCF-dependent proteasomal ubiquitin-dependent protein catabolic process"/>
    <property type="evidence" value="ECO:0007669"/>
    <property type="project" value="TreeGrafter"/>
</dbReference>
<dbReference type="InterPro" id="IPR057207">
    <property type="entry name" value="FBXL15_LRR"/>
</dbReference>
<dbReference type="InterPro" id="IPR001810">
    <property type="entry name" value="F-box_dom"/>
</dbReference>
<protein>
    <recommendedName>
        <fullName evidence="2">F-box domain-containing protein</fullName>
    </recommendedName>
</protein>
<dbReference type="AlphaFoldDB" id="A0A6L2PXC9"/>